<dbReference type="OrthoDB" id="912669at2759"/>
<evidence type="ECO:0000313" key="3">
    <source>
        <dbReference type="EMBL" id="GER30710.1"/>
    </source>
</evidence>
<feature type="region of interest" description="Disordered" evidence="1">
    <location>
        <begin position="138"/>
        <end position="229"/>
    </location>
</feature>
<dbReference type="EMBL" id="BKCP01004383">
    <property type="protein sequence ID" value="GER30710.1"/>
    <property type="molecule type" value="Genomic_DNA"/>
</dbReference>
<feature type="compositionally biased region" description="Basic and acidic residues" evidence="1">
    <location>
        <begin position="155"/>
        <end position="169"/>
    </location>
</feature>
<name>A0A5A7PDF4_STRAF</name>
<dbReference type="AlphaFoldDB" id="A0A5A7PDF4"/>
<feature type="compositionally biased region" description="Acidic residues" evidence="1">
    <location>
        <begin position="215"/>
        <end position="229"/>
    </location>
</feature>
<comment type="caution">
    <text evidence="3">The sequence shown here is derived from an EMBL/GenBank/DDBJ whole genome shotgun (WGS) entry which is preliminary data.</text>
</comment>
<dbReference type="Pfam" id="PF26130">
    <property type="entry name" value="PB1-like"/>
    <property type="match status" value="1"/>
</dbReference>
<feature type="compositionally biased region" description="Acidic residues" evidence="1">
    <location>
        <begin position="171"/>
        <end position="180"/>
    </location>
</feature>
<evidence type="ECO:0000313" key="4">
    <source>
        <dbReference type="Proteomes" id="UP000325081"/>
    </source>
</evidence>
<feature type="region of interest" description="Disordered" evidence="1">
    <location>
        <begin position="251"/>
        <end position="286"/>
    </location>
</feature>
<evidence type="ECO:0000256" key="1">
    <source>
        <dbReference type="SAM" id="MobiDB-lite"/>
    </source>
</evidence>
<proteinExistence type="predicted"/>
<dbReference type="InterPro" id="IPR058594">
    <property type="entry name" value="PB1-like_dom_pln"/>
</dbReference>
<evidence type="ECO:0000259" key="2">
    <source>
        <dbReference type="Pfam" id="PF26130"/>
    </source>
</evidence>
<reference evidence="4" key="1">
    <citation type="journal article" date="2019" name="Curr. Biol.">
        <title>Genome Sequence of Striga asiatica Provides Insight into the Evolution of Plant Parasitism.</title>
        <authorList>
            <person name="Yoshida S."/>
            <person name="Kim S."/>
            <person name="Wafula E.K."/>
            <person name="Tanskanen J."/>
            <person name="Kim Y.M."/>
            <person name="Honaas L."/>
            <person name="Yang Z."/>
            <person name="Spallek T."/>
            <person name="Conn C.E."/>
            <person name="Ichihashi Y."/>
            <person name="Cheong K."/>
            <person name="Cui S."/>
            <person name="Der J.P."/>
            <person name="Gundlach H."/>
            <person name="Jiao Y."/>
            <person name="Hori C."/>
            <person name="Ishida J.K."/>
            <person name="Kasahara H."/>
            <person name="Kiba T."/>
            <person name="Kim M.S."/>
            <person name="Koo N."/>
            <person name="Laohavisit A."/>
            <person name="Lee Y.H."/>
            <person name="Lumba S."/>
            <person name="McCourt P."/>
            <person name="Mortimer J.C."/>
            <person name="Mutuku J.M."/>
            <person name="Nomura T."/>
            <person name="Sasaki-Sekimoto Y."/>
            <person name="Seto Y."/>
            <person name="Wang Y."/>
            <person name="Wakatake T."/>
            <person name="Sakakibara H."/>
            <person name="Demura T."/>
            <person name="Yamaguchi S."/>
            <person name="Yoneyama K."/>
            <person name="Manabe R.I."/>
            <person name="Nelson D.C."/>
            <person name="Schulman A.H."/>
            <person name="Timko M.P."/>
            <person name="dePamphilis C.W."/>
            <person name="Choi D."/>
            <person name="Shirasu K."/>
        </authorList>
    </citation>
    <scope>NUCLEOTIDE SEQUENCE [LARGE SCALE GENOMIC DNA]</scope>
    <source>
        <strain evidence="4">cv. UVA1</strain>
    </source>
</reference>
<protein>
    <submittedName>
        <fullName evidence="3">Disease resistance protein</fullName>
    </submittedName>
</protein>
<keyword evidence="4" id="KW-1185">Reference proteome</keyword>
<feature type="compositionally biased region" description="Acidic residues" evidence="1">
    <location>
        <begin position="198"/>
        <end position="207"/>
    </location>
</feature>
<accession>A0A5A7PDF4</accession>
<dbReference type="Proteomes" id="UP000325081">
    <property type="component" value="Unassembled WGS sequence"/>
</dbReference>
<organism evidence="3 4">
    <name type="scientific">Striga asiatica</name>
    <name type="common">Asiatic witchweed</name>
    <name type="synonym">Buchnera asiatica</name>
    <dbReference type="NCBI Taxonomy" id="4170"/>
    <lineage>
        <taxon>Eukaryota</taxon>
        <taxon>Viridiplantae</taxon>
        <taxon>Streptophyta</taxon>
        <taxon>Embryophyta</taxon>
        <taxon>Tracheophyta</taxon>
        <taxon>Spermatophyta</taxon>
        <taxon>Magnoliopsida</taxon>
        <taxon>eudicotyledons</taxon>
        <taxon>Gunneridae</taxon>
        <taxon>Pentapetalae</taxon>
        <taxon>asterids</taxon>
        <taxon>lamiids</taxon>
        <taxon>Lamiales</taxon>
        <taxon>Orobanchaceae</taxon>
        <taxon>Buchnereae</taxon>
        <taxon>Striga</taxon>
    </lineage>
</organism>
<sequence>MKKKLAPLGRDIRASAMGKNSEKFSLFFNYGGTFIKIGDSTEYYGGNFKSVYGLDTDRFGYFDLVEEVEKLGVKEFDKIMYQDPGKLGYAGMKERVDDSGVMEMINTGHKLRSVIQVYVAASYPNKEDGDSVKVVHNASEGSNSANRVADGDGDVNVRDNATGDEHLDSDANIDYDDDANDRDKAVGGGVLPDVAMWSDEDSDDEDYFSVGVSSSDDDLTDEEHASDDDEYLEARQNLRKCKNKMVEEDGGANNTFSDCLPQMDLDGCENPRGRPKKNPGQQSTQEEVVEAGSQNVAAATQTCLLKEGCISFLERMQVGQEAKQVDQEAKNDIFRGMGTSNSSRFAFGKEKLGNWERSSKLRRYEV</sequence>
<gene>
    <name evidence="3" type="ORF">STAS_06670</name>
</gene>
<feature type="domain" description="PB1-like" evidence="2">
    <location>
        <begin position="22"/>
        <end position="119"/>
    </location>
</feature>